<dbReference type="Proteomes" id="UP000237271">
    <property type="component" value="Unassembled WGS sequence"/>
</dbReference>
<dbReference type="AlphaFoldDB" id="A0A2P4Y127"/>
<protein>
    <submittedName>
        <fullName evidence="1">Protein Y45F10D.1</fullName>
    </submittedName>
</protein>
<dbReference type="EMBL" id="NCKW01006475">
    <property type="protein sequence ID" value="POM71504.1"/>
    <property type="molecule type" value="Genomic_DNA"/>
</dbReference>
<evidence type="ECO:0000313" key="1">
    <source>
        <dbReference type="EMBL" id="POM71504.1"/>
    </source>
</evidence>
<gene>
    <name evidence="1" type="ORF">PHPALM_11922</name>
</gene>
<comment type="caution">
    <text evidence="1">The sequence shown here is derived from an EMBL/GenBank/DDBJ whole genome shotgun (WGS) entry which is preliminary data.</text>
</comment>
<accession>A0A2P4Y127</accession>
<reference evidence="1 2" key="1">
    <citation type="journal article" date="2017" name="Genome Biol. Evol.">
        <title>Phytophthora megakarya and P. palmivora, closely related causal agents of cacao black pod rot, underwent increases in genome sizes and gene numbers by different mechanisms.</title>
        <authorList>
            <person name="Ali S.S."/>
            <person name="Shao J."/>
            <person name="Lary D.J."/>
            <person name="Kronmiller B."/>
            <person name="Shen D."/>
            <person name="Strem M.D."/>
            <person name="Amoako-Attah I."/>
            <person name="Akrofi A.Y."/>
            <person name="Begoude B.A."/>
            <person name="Ten Hoopen G.M."/>
            <person name="Coulibaly K."/>
            <person name="Kebe B.I."/>
            <person name="Melnick R.L."/>
            <person name="Guiltinan M.J."/>
            <person name="Tyler B.M."/>
            <person name="Meinhardt L.W."/>
            <person name="Bailey B.A."/>
        </authorList>
    </citation>
    <scope>NUCLEOTIDE SEQUENCE [LARGE SCALE GENOMIC DNA]</scope>
    <source>
        <strain evidence="2">sbr112.9</strain>
    </source>
</reference>
<name>A0A2P4Y127_9STRA</name>
<sequence length="75" mass="8493">MFSKQVSGGRSVMVRAGMNVMEKPILSFWRGGKPRRATRRHYKIIPFTKANIKALGIRKLKWPAKSPDLGPNDNV</sequence>
<organism evidence="1 2">
    <name type="scientific">Phytophthora palmivora</name>
    <dbReference type="NCBI Taxonomy" id="4796"/>
    <lineage>
        <taxon>Eukaryota</taxon>
        <taxon>Sar</taxon>
        <taxon>Stramenopiles</taxon>
        <taxon>Oomycota</taxon>
        <taxon>Peronosporomycetes</taxon>
        <taxon>Peronosporales</taxon>
        <taxon>Peronosporaceae</taxon>
        <taxon>Phytophthora</taxon>
    </lineage>
</organism>
<evidence type="ECO:0000313" key="2">
    <source>
        <dbReference type="Proteomes" id="UP000237271"/>
    </source>
</evidence>
<proteinExistence type="predicted"/>
<keyword evidence="2" id="KW-1185">Reference proteome</keyword>